<dbReference type="SUPFAM" id="SSF55874">
    <property type="entry name" value="ATPase domain of HSP90 chaperone/DNA topoisomerase II/histidine kinase"/>
    <property type="match status" value="1"/>
</dbReference>
<dbReference type="Gene3D" id="3.30.565.10">
    <property type="entry name" value="Histidine kinase-like ATPase, C-terminal domain"/>
    <property type="match status" value="1"/>
</dbReference>
<protein>
    <submittedName>
        <fullName evidence="2">Uncharacterized protein</fullName>
    </submittedName>
</protein>
<dbReference type="OrthoDB" id="350298at2157"/>
<dbReference type="KEGG" id="nag:AArcMg_1779"/>
<evidence type="ECO:0000256" key="1">
    <source>
        <dbReference type="SAM" id="MobiDB-lite"/>
    </source>
</evidence>
<dbReference type="RefSeq" id="WP_117368480.1">
    <property type="nucleotide sequence ID" value="NZ_CP027033.1"/>
</dbReference>
<dbReference type="AlphaFoldDB" id="A0A346PQJ2"/>
<proteinExistence type="predicted"/>
<reference evidence="3" key="1">
    <citation type="submission" date="2018-02" db="EMBL/GenBank/DDBJ databases">
        <title>Phenotypic and genomic properties of facultatively anaerobic sulfur-reducing natronoarchaea from hypersaline soda lakes.</title>
        <authorList>
            <person name="Sorokin D.Y."/>
            <person name="Kublanov I.V."/>
            <person name="Roman P."/>
            <person name="Sinninghe Damste J.S."/>
            <person name="Golyshin P.N."/>
            <person name="Rojo D."/>
            <person name="Ciordia S."/>
            <person name="Mena M.D.C."/>
            <person name="Ferrer M."/>
            <person name="Messina E."/>
            <person name="Smedile F."/>
            <person name="La Spada G."/>
            <person name="La Cono V."/>
            <person name="Yakimov M.M."/>
        </authorList>
    </citation>
    <scope>NUCLEOTIDE SEQUENCE [LARGE SCALE GENOMIC DNA]</scope>
    <source>
        <strain evidence="3">AArc-Mg</strain>
    </source>
</reference>
<feature type="compositionally biased region" description="Acidic residues" evidence="1">
    <location>
        <begin position="467"/>
        <end position="496"/>
    </location>
</feature>
<feature type="region of interest" description="Disordered" evidence="1">
    <location>
        <begin position="457"/>
        <end position="499"/>
    </location>
</feature>
<evidence type="ECO:0000313" key="2">
    <source>
        <dbReference type="EMBL" id="AXR81787.1"/>
    </source>
</evidence>
<dbReference type="EMBL" id="CP027033">
    <property type="protein sequence ID" value="AXR81787.1"/>
    <property type="molecule type" value="Genomic_DNA"/>
</dbReference>
<organism evidence="2 3">
    <name type="scientific">Natrarchaeobaculum sulfurireducens</name>
    <dbReference type="NCBI Taxonomy" id="2044521"/>
    <lineage>
        <taxon>Archaea</taxon>
        <taxon>Methanobacteriati</taxon>
        <taxon>Methanobacteriota</taxon>
        <taxon>Stenosarchaea group</taxon>
        <taxon>Halobacteria</taxon>
        <taxon>Halobacteriales</taxon>
        <taxon>Natrialbaceae</taxon>
        <taxon>Natrarchaeobaculum</taxon>
    </lineage>
</organism>
<sequence>MKQATLDVGLLNKLKSLKTAEQVEDFLENQDLEWKHLGGRDTNENSVHMVKDPANALNERVTNAIDACLERAVHENDVDSASSPREAVSELYGLSKAGFNDMSTTWVRDTADANINIAIEENSKPNHPVIEITDRGIGQRPEDFEDTFLSLDRNTKLTKPYLIGKYGQGGSSTFAFCEYAIIISRHCDGGDLGWSIVRYNDRTSGEEEYSLGVYEYCVQPNGEIPSIPESEADDWDGSIVRLIEYEAANFKNSLSAGANNLYTVLHRTMFGSIFPFMLEDRRTDRFKGYEGKPKRRTVVGSRYRLDKPSKYVDKSRDFRRVDLGEHGSLRIKYWVLNDRKRVRQFADPTEPIVFTLDGQRHHTESKRFFKDGTGFNFLKGRIVVEVNCEELNHSGKRAFTSDRESMAKSGVGQLIRDKVIEALAEDDQLEALNEEYKHKAIRETSSEQEERAKSLLADLLQNPKQGDEDEAPAEGGEDEDVELTYEGGDGEEDEGPDELHDYPTYVEIVNKQDPIPAKQGRVLRVEVEVDADWKFEELERGEITLDLTDLDALRYDRETTLEDGRKYIYATVDDDAEIGETGVITAIAEWENGRYEDERTVGIVEPPKASSKGGKGELQSPEITQVTEDNNSLGWDETDVVEFHPGEGDTGRVYVSMFNENIEPVLEGIPTEDTAKQYKSGYTGYMAYYEVMRETGAQELDADINEDYVKQEQNRVAKVLMRQIVDGMTPEVI</sequence>
<evidence type="ECO:0000313" key="3">
    <source>
        <dbReference type="Proteomes" id="UP000258613"/>
    </source>
</evidence>
<dbReference type="Proteomes" id="UP000258613">
    <property type="component" value="Chromosome"/>
</dbReference>
<dbReference type="GeneID" id="37642264"/>
<accession>A0A346PQJ2</accession>
<gene>
    <name evidence="2" type="ORF">AArcMg_1779</name>
</gene>
<keyword evidence="3" id="KW-1185">Reference proteome</keyword>
<dbReference type="InterPro" id="IPR036890">
    <property type="entry name" value="HATPase_C_sf"/>
</dbReference>
<name>A0A346PQJ2_9EURY</name>